<name>A0AAY4BCF1_9TELE</name>
<accession>A0AAY4BCF1</accession>
<comment type="subcellular location">
    <subcellularLocation>
        <location evidence="1">Nucleus</location>
    </subcellularLocation>
</comment>
<dbReference type="PANTHER" id="PTHR28491">
    <property type="entry name" value="UPF0688 PROTEIN C1ORF174"/>
    <property type="match status" value="1"/>
</dbReference>
<dbReference type="AlphaFoldDB" id="A0AAY4BCF1"/>
<reference evidence="5 6" key="1">
    <citation type="submission" date="2020-06" db="EMBL/GenBank/DDBJ databases">
        <authorList>
            <consortium name="Wellcome Sanger Institute Data Sharing"/>
        </authorList>
    </citation>
    <scope>NUCLEOTIDE SEQUENCE [LARGE SCALE GENOMIC DNA]</scope>
</reference>
<dbReference type="InterPro" id="IPR031530">
    <property type="entry name" value="UPF0688"/>
</dbReference>
<dbReference type="CTD" id="120915770"/>
<dbReference type="GeneTree" id="ENSGT01000000214967"/>
<dbReference type="Pfam" id="PF15772">
    <property type="entry name" value="UPF0688"/>
    <property type="match status" value="1"/>
</dbReference>
<reference evidence="5" key="2">
    <citation type="submission" date="2025-08" db="UniProtKB">
        <authorList>
            <consortium name="Ensembl"/>
        </authorList>
    </citation>
    <scope>IDENTIFICATION</scope>
</reference>
<dbReference type="Ensembl" id="ENSDCDT00010019610.1">
    <property type="protein sequence ID" value="ENSDCDP00010018530.1"/>
    <property type="gene ID" value="ENSDCDG00010008395.1"/>
</dbReference>
<evidence type="ECO:0000256" key="1">
    <source>
        <dbReference type="ARBA" id="ARBA00004123"/>
    </source>
</evidence>
<feature type="compositionally biased region" description="Basic and acidic residues" evidence="4">
    <location>
        <begin position="38"/>
        <end position="57"/>
    </location>
</feature>
<feature type="region of interest" description="Disordered" evidence="4">
    <location>
        <begin position="97"/>
        <end position="133"/>
    </location>
</feature>
<evidence type="ECO:0000256" key="2">
    <source>
        <dbReference type="ARBA" id="ARBA00006634"/>
    </source>
</evidence>
<protein>
    <submittedName>
        <fullName evidence="5">Uncharacterized protein</fullName>
    </submittedName>
</protein>
<dbReference type="Proteomes" id="UP000694580">
    <property type="component" value="Chromosome 10"/>
</dbReference>
<dbReference type="GeneID" id="114798272"/>
<evidence type="ECO:0000313" key="5">
    <source>
        <dbReference type="Ensembl" id="ENSDCDP00010018530.1"/>
    </source>
</evidence>
<sequence>MAVDGEGASALPERPFGACADGEERSRPAPRTEPGAKAARDAGDAGDAAGRRDKENAVKPTPAESSKKSAEGDPGIFLDEDSNQIYPVEQFFGNMDLIPDYPQKSTATKAESRREYRRRHYFAKEDSDEEGPV</sequence>
<dbReference type="GO" id="GO:0005634">
    <property type="term" value="C:nucleus"/>
    <property type="evidence" value="ECO:0007669"/>
    <property type="project" value="UniProtKB-SubCell"/>
</dbReference>
<dbReference type="RefSeq" id="XP_028849654.1">
    <property type="nucleotide sequence ID" value="XM_028993821.1"/>
</dbReference>
<feature type="region of interest" description="Disordered" evidence="4">
    <location>
        <begin position="1"/>
        <end position="82"/>
    </location>
</feature>
<evidence type="ECO:0000313" key="6">
    <source>
        <dbReference type="Proteomes" id="UP000694580"/>
    </source>
</evidence>
<reference evidence="5" key="3">
    <citation type="submission" date="2025-09" db="UniProtKB">
        <authorList>
            <consortium name="Ensembl"/>
        </authorList>
    </citation>
    <scope>IDENTIFICATION</scope>
</reference>
<evidence type="ECO:0000256" key="3">
    <source>
        <dbReference type="ARBA" id="ARBA00023242"/>
    </source>
</evidence>
<comment type="similarity">
    <text evidence="2">Belongs to the UPF0688 family.</text>
</comment>
<gene>
    <name evidence="5" type="primary">c10h1orf174</name>
</gene>
<dbReference type="PANTHER" id="PTHR28491:SF1">
    <property type="entry name" value="UPF0688 PROTEIN C1ORF174"/>
    <property type="match status" value="1"/>
</dbReference>
<keyword evidence="3" id="KW-0539">Nucleus</keyword>
<organism evidence="5 6">
    <name type="scientific">Denticeps clupeoides</name>
    <name type="common">denticle herring</name>
    <dbReference type="NCBI Taxonomy" id="299321"/>
    <lineage>
        <taxon>Eukaryota</taxon>
        <taxon>Metazoa</taxon>
        <taxon>Chordata</taxon>
        <taxon>Craniata</taxon>
        <taxon>Vertebrata</taxon>
        <taxon>Euteleostomi</taxon>
        <taxon>Actinopterygii</taxon>
        <taxon>Neopterygii</taxon>
        <taxon>Teleostei</taxon>
        <taxon>Clupei</taxon>
        <taxon>Clupeiformes</taxon>
        <taxon>Denticipitoidei</taxon>
        <taxon>Denticipitidae</taxon>
        <taxon>Denticeps</taxon>
    </lineage>
</organism>
<keyword evidence="6" id="KW-1185">Reference proteome</keyword>
<evidence type="ECO:0000256" key="4">
    <source>
        <dbReference type="SAM" id="MobiDB-lite"/>
    </source>
</evidence>
<proteinExistence type="inferred from homology"/>